<dbReference type="OrthoDB" id="2658060at2"/>
<name>A0A9D2WN78_9FIRM</name>
<proteinExistence type="predicted"/>
<accession>A0A9D2WN78</accession>
<keyword evidence="2" id="KW-0472">Membrane</keyword>
<keyword evidence="2" id="KW-0812">Transmembrane</keyword>
<evidence type="ECO:0000313" key="3">
    <source>
        <dbReference type="EMBL" id="KAF1084384.1"/>
    </source>
</evidence>
<dbReference type="InterPro" id="IPR011990">
    <property type="entry name" value="TPR-like_helical_dom_sf"/>
</dbReference>
<evidence type="ECO:0000256" key="1">
    <source>
        <dbReference type="PROSITE-ProRule" id="PRU00339"/>
    </source>
</evidence>
<gene>
    <name evidence="3" type="ORF">SPSYN_02161</name>
</gene>
<dbReference type="SMART" id="SM00028">
    <property type="entry name" value="TPR"/>
    <property type="match status" value="2"/>
</dbReference>
<feature type="repeat" description="TPR" evidence="1">
    <location>
        <begin position="66"/>
        <end position="99"/>
    </location>
</feature>
<keyword evidence="1" id="KW-0802">TPR repeat</keyword>
<dbReference type="InterPro" id="IPR019734">
    <property type="entry name" value="TPR_rpt"/>
</dbReference>
<evidence type="ECO:0000313" key="4">
    <source>
        <dbReference type="Proteomes" id="UP000798488"/>
    </source>
</evidence>
<evidence type="ECO:0000256" key="2">
    <source>
        <dbReference type="SAM" id="Phobius"/>
    </source>
</evidence>
<protein>
    <submittedName>
        <fullName evidence="3">Tetratricopeptide repeat protein</fullName>
    </submittedName>
</protein>
<keyword evidence="2" id="KW-1133">Transmembrane helix</keyword>
<sequence length="218" mass="25246">MKTFGLFMLISMLTRNPLVALLIIILIYLVIDRNFIGFLPDYTAPLRRKRRLGELQRELAVNPHNANARMELGELYFDKGDYKRAVDQLQMALVKMEDSPLTHYYLGASLLHLGRVEGLKEVARAIEINPKAAQGYPYLYLLKYGNKVDSAPIENLQENLLRHGSVWTFYEAGKYFKSTGQTKLASKFLQEVLDIYRISSPAMRRRLRRIALYARLFK</sequence>
<organism evidence="3 4">
    <name type="scientific">Sporotomaculum syntrophicum</name>
    <dbReference type="NCBI Taxonomy" id="182264"/>
    <lineage>
        <taxon>Bacteria</taxon>
        <taxon>Bacillati</taxon>
        <taxon>Bacillota</taxon>
        <taxon>Clostridia</taxon>
        <taxon>Eubacteriales</taxon>
        <taxon>Desulfallaceae</taxon>
        <taxon>Sporotomaculum</taxon>
    </lineage>
</organism>
<comment type="caution">
    <text evidence="3">The sequence shown here is derived from an EMBL/GenBank/DDBJ whole genome shotgun (WGS) entry which is preliminary data.</text>
</comment>
<reference evidence="3" key="1">
    <citation type="submission" date="2016-02" db="EMBL/GenBank/DDBJ databases">
        <title>Draft Genome Sequence of Sporotomaculum syntrophicum Strain FB, a Syntrophic Benzoate Degrader.</title>
        <authorList>
            <person name="Nobu M.K."/>
            <person name="Narihiro T."/>
            <person name="Qiu Y.-L."/>
            <person name="Ohashi A."/>
            <person name="Liu W.-T."/>
            <person name="Yuji S."/>
        </authorList>
    </citation>
    <scope>NUCLEOTIDE SEQUENCE</scope>
    <source>
        <strain evidence="3">FB</strain>
    </source>
</reference>
<feature type="transmembrane region" description="Helical" evidence="2">
    <location>
        <begin position="6"/>
        <end position="31"/>
    </location>
</feature>
<dbReference type="PROSITE" id="PS50005">
    <property type="entry name" value="TPR"/>
    <property type="match status" value="1"/>
</dbReference>
<dbReference type="RefSeq" id="WP_161822475.1">
    <property type="nucleotide sequence ID" value="NZ_LSRS01000005.1"/>
</dbReference>
<dbReference type="EMBL" id="LSRS01000005">
    <property type="protein sequence ID" value="KAF1084384.1"/>
    <property type="molecule type" value="Genomic_DNA"/>
</dbReference>
<dbReference type="Proteomes" id="UP000798488">
    <property type="component" value="Unassembled WGS sequence"/>
</dbReference>
<dbReference type="AlphaFoldDB" id="A0A9D2WN78"/>
<keyword evidence="4" id="KW-1185">Reference proteome</keyword>
<dbReference type="SUPFAM" id="SSF48452">
    <property type="entry name" value="TPR-like"/>
    <property type="match status" value="1"/>
</dbReference>
<dbReference type="Gene3D" id="1.25.40.10">
    <property type="entry name" value="Tetratricopeptide repeat domain"/>
    <property type="match status" value="1"/>
</dbReference>